<keyword evidence="2" id="KW-1185">Reference proteome</keyword>
<dbReference type="EMBL" id="AP018005">
    <property type="protein sequence ID" value="BBB15711.1"/>
    <property type="molecule type" value="Genomic_DNA"/>
</dbReference>
<evidence type="ECO:0000313" key="2">
    <source>
        <dbReference type="Proteomes" id="UP000282483"/>
    </source>
</evidence>
<accession>A0A2Z5UX79</accession>
<gene>
    <name evidence="1" type="ORF">RVIR1_12550</name>
</gene>
<organism evidence="1 2">
    <name type="scientific">Candidatus Rickettsiella viridis</name>
    <dbReference type="NCBI Taxonomy" id="676208"/>
    <lineage>
        <taxon>Bacteria</taxon>
        <taxon>Pseudomonadati</taxon>
        <taxon>Pseudomonadota</taxon>
        <taxon>Gammaproteobacteria</taxon>
        <taxon>Legionellales</taxon>
        <taxon>Coxiellaceae</taxon>
        <taxon>Rickettsiella</taxon>
    </lineage>
</organism>
<dbReference type="KEGG" id="rvi:RVIR1_12550"/>
<dbReference type="AlphaFoldDB" id="A0A2Z5UX79"/>
<sequence>MDFRQGAAKESNRSVYSIHEDCEPSWNAAKNSNAKSIIKQCA</sequence>
<dbReference type="Proteomes" id="UP000282483">
    <property type="component" value="Chromosome"/>
</dbReference>
<evidence type="ECO:0000313" key="1">
    <source>
        <dbReference type="EMBL" id="BBB15711.1"/>
    </source>
</evidence>
<protein>
    <submittedName>
        <fullName evidence="1">Uncharacterized protein</fullName>
    </submittedName>
</protein>
<proteinExistence type="predicted"/>
<reference evidence="1 2" key="1">
    <citation type="submission" date="2017-03" db="EMBL/GenBank/DDBJ databases">
        <title>The genome sequence of Candidatus Rickettsiella viridis.</title>
        <authorList>
            <person name="Nikoh N."/>
            <person name="Tsuchida T."/>
            <person name="Yamaguchi K."/>
            <person name="Maeda T."/>
            <person name="Shigenobu S."/>
            <person name="Fukatsu T."/>
        </authorList>
    </citation>
    <scope>NUCLEOTIDE SEQUENCE [LARGE SCALE GENOMIC DNA]</scope>
    <source>
        <strain evidence="1 2">Ap-RA04</strain>
    </source>
</reference>
<name>A0A2Z5UX79_9COXI</name>